<dbReference type="FunCoup" id="T1HCV2">
    <property type="interactions" value="35"/>
</dbReference>
<dbReference type="Pfam" id="PF00650">
    <property type="entry name" value="CRAL_TRIO"/>
    <property type="match status" value="1"/>
</dbReference>
<dbReference type="InterPro" id="IPR036273">
    <property type="entry name" value="CRAL/TRIO_N_dom_sf"/>
</dbReference>
<dbReference type="Gene3D" id="1.10.8.20">
    <property type="entry name" value="N-terminal domain of phosphatidylinositol transfer protein sec14p"/>
    <property type="match status" value="1"/>
</dbReference>
<dbReference type="AlphaFoldDB" id="T1HCV2"/>
<dbReference type="GO" id="GO:1902936">
    <property type="term" value="F:phosphatidylinositol bisphosphate binding"/>
    <property type="evidence" value="ECO:0007669"/>
    <property type="project" value="TreeGrafter"/>
</dbReference>
<evidence type="ECO:0000313" key="2">
    <source>
        <dbReference type="EnsemblMetazoa" id="RPRC001867-PA"/>
    </source>
</evidence>
<dbReference type="Gene3D" id="1.20.5.1200">
    <property type="entry name" value="Alpha-tocopherol transfer"/>
    <property type="match status" value="1"/>
</dbReference>
<dbReference type="eggNOG" id="KOG1471">
    <property type="taxonomic scope" value="Eukaryota"/>
</dbReference>
<dbReference type="InterPro" id="IPR036865">
    <property type="entry name" value="CRAL-TRIO_dom_sf"/>
</dbReference>
<dbReference type="SMART" id="SM00516">
    <property type="entry name" value="SEC14"/>
    <property type="match status" value="1"/>
</dbReference>
<dbReference type="GO" id="GO:0016020">
    <property type="term" value="C:membrane"/>
    <property type="evidence" value="ECO:0007669"/>
    <property type="project" value="TreeGrafter"/>
</dbReference>
<dbReference type="PROSITE" id="PS50191">
    <property type="entry name" value="CRAL_TRIO"/>
    <property type="match status" value="1"/>
</dbReference>
<organism evidence="2 3">
    <name type="scientific">Rhodnius prolixus</name>
    <name type="common">Triatomid bug</name>
    <dbReference type="NCBI Taxonomy" id="13249"/>
    <lineage>
        <taxon>Eukaryota</taxon>
        <taxon>Metazoa</taxon>
        <taxon>Ecdysozoa</taxon>
        <taxon>Arthropoda</taxon>
        <taxon>Hexapoda</taxon>
        <taxon>Insecta</taxon>
        <taxon>Pterygota</taxon>
        <taxon>Neoptera</taxon>
        <taxon>Paraneoptera</taxon>
        <taxon>Hemiptera</taxon>
        <taxon>Heteroptera</taxon>
        <taxon>Panheteroptera</taxon>
        <taxon>Cimicomorpha</taxon>
        <taxon>Reduviidae</taxon>
        <taxon>Triatominae</taxon>
        <taxon>Rhodnius</taxon>
    </lineage>
</organism>
<dbReference type="RefSeq" id="XP_073974111.1">
    <property type="nucleotide sequence ID" value="XM_074118010.1"/>
</dbReference>
<feature type="domain" description="CRAL-TRIO" evidence="1">
    <location>
        <begin position="122"/>
        <end position="285"/>
    </location>
</feature>
<evidence type="ECO:0000259" key="1">
    <source>
        <dbReference type="PROSITE" id="PS50191"/>
    </source>
</evidence>
<evidence type="ECO:0000313" key="3">
    <source>
        <dbReference type="Proteomes" id="UP000015103"/>
    </source>
</evidence>
<dbReference type="PANTHER" id="PTHR10174">
    <property type="entry name" value="ALPHA-TOCOPHEROL TRANSFER PROTEIN-RELATED"/>
    <property type="match status" value="1"/>
</dbReference>
<dbReference type="Gene3D" id="3.40.525.10">
    <property type="entry name" value="CRAL-TRIO lipid binding domain"/>
    <property type="match status" value="1"/>
</dbReference>
<dbReference type="EnsemblMetazoa" id="RPRC001867-RA">
    <property type="protein sequence ID" value="RPRC001867-PA"/>
    <property type="gene ID" value="RPRC001867"/>
</dbReference>
<sequence length="346" mass="40131">MAATKVMMVRPWKSTSADDDEKEISEMKPEGICNSLLSEEAAKVARLELREDESTKQQALQQIIEWINKNPDLKDCRTDSNFLLRFLRVKKFSVLMAQTMLLKYLNLRQTFPQLLMNLDYLQTPVLQLIDKGYLFPSPVRDKKGRRVIIGIAANFDPQKYNCEDMAKVHMLTYEALLEEEDTQVFGFTHFGDFRTMSTAHVMLWSPTVFATIFKWGEQSVPMRHKEVHFINVPSALKYVYDFTRSRLSQKIRDRFTIHGNLAELHSKLDPTILPKEYGGVIPMSQMIETWKEELAEKRERIMALDQMKLLDNTSILKRKDGNHNKNNRTSASSLSISGSFRKLEVD</sequence>
<keyword evidence="3" id="KW-1185">Reference proteome</keyword>
<dbReference type="InParanoid" id="T1HCV2"/>
<dbReference type="InterPro" id="IPR001251">
    <property type="entry name" value="CRAL-TRIO_dom"/>
</dbReference>
<dbReference type="VEuPathDB" id="VectorBase:RPRC001867"/>
<protein>
    <submittedName>
        <fullName evidence="2">CRAL-TRIO domain-containing protein</fullName>
    </submittedName>
</protein>
<dbReference type="InterPro" id="IPR011074">
    <property type="entry name" value="CRAL/TRIO_N_dom"/>
</dbReference>
<dbReference type="EMBL" id="ACPB03000219">
    <property type="status" value="NOT_ANNOTATED_CDS"/>
    <property type="molecule type" value="Genomic_DNA"/>
</dbReference>
<dbReference type="RefSeq" id="XP_073974110.1">
    <property type="nucleotide sequence ID" value="XM_074118009.1"/>
</dbReference>
<dbReference type="PRINTS" id="PR00180">
    <property type="entry name" value="CRETINALDHBP"/>
</dbReference>
<dbReference type="SMART" id="SM01100">
    <property type="entry name" value="CRAL_TRIO_N"/>
    <property type="match status" value="1"/>
</dbReference>
<dbReference type="SUPFAM" id="SSF46938">
    <property type="entry name" value="CRAL/TRIO N-terminal domain"/>
    <property type="match status" value="1"/>
</dbReference>
<dbReference type="SUPFAM" id="SSF52087">
    <property type="entry name" value="CRAL/TRIO domain"/>
    <property type="match status" value="1"/>
</dbReference>
<reference evidence="2" key="1">
    <citation type="submission" date="2015-05" db="UniProtKB">
        <authorList>
            <consortium name="EnsemblMetazoa"/>
        </authorList>
    </citation>
    <scope>IDENTIFICATION</scope>
</reference>
<dbReference type="STRING" id="13249.T1HCV2"/>
<dbReference type="HOGENOM" id="CLU_046597_2_0_1"/>
<dbReference type="GeneID" id="141449014"/>
<name>T1HCV2_RHOPR</name>
<dbReference type="PANTHER" id="PTHR10174:SF120">
    <property type="entry name" value="CELLULAR RETINALDEHYDE BINDING PROTEIN"/>
    <property type="match status" value="1"/>
</dbReference>
<proteinExistence type="predicted"/>
<dbReference type="Proteomes" id="UP000015103">
    <property type="component" value="Unassembled WGS sequence"/>
</dbReference>
<accession>T1HCV2</accession>
<dbReference type="CDD" id="cd00170">
    <property type="entry name" value="SEC14"/>
    <property type="match status" value="1"/>
</dbReference>